<gene>
    <name evidence="1" type="ORF">SAMN05216230_101107</name>
</gene>
<proteinExistence type="predicted"/>
<name>A0A1H8ZEZ6_9PSED</name>
<evidence type="ECO:0000313" key="1">
    <source>
        <dbReference type="EMBL" id="SEP62757.1"/>
    </source>
</evidence>
<evidence type="ECO:0000313" key="2">
    <source>
        <dbReference type="Proteomes" id="UP000199221"/>
    </source>
</evidence>
<sequence length="31" mass="3394">MVLIFTPSVKVFTRTAGFSQVPGTPDWLAIN</sequence>
<dbReference type="EMBL" id="FOEQ01000001">
    <property type="protein sequence ID" value="SEP62757.1"/>
    <property type="molecule type" value="Genomic_DNA"/>
</dbReference>
<protein>
    <submittedName>
        <fullName evidence="1">Uncharacterized protein</fullName>
    </submittedName>
</protein>
<dbReference type="Proteomes" id="UP000199221">
    <property type="component" value="Unassembled WGS sequence"/>
</dbReference>
<dbReference type="AlphaFoldDB" id="A0A1H8ZEZ6"/>
<reference evidence="1 2" key="1">
    <citation type="submission" date="2016-10" db="EMBL/GenBank/DDBJ databases">
        <authorList>
            <person name="de Groot N.N."/>
        </authorList>
    </citation>
    <scope>NUCLEOTIDE SEQUENCE [LARGE SCALE GENOMIC DNA]</scope>
    <source>
        <strain evidence="1 2">LMG 27941</strain>
    </source>
</reference>
<accession>A0A1H8ZEZ6</accession>
<organism evidence="1 2">
    <name type="scientific">Pseudomonas soli</name>
    <dbReference type="NCBI Taxonomy" id="1306993"/>
    <lineage>
        <taxon>Bacteria</taxon>
        <taxon>Pseudomonadati</taxon>
        <taxon>Pseudomonadota</taxon>
        <taxon>Gammaproteobacteria</taxon>
        <taxon>Pseudomonadales</taxon>
        <taxon>Pseudomonadaceae</taxon>
        <taxon>Pseudomonas</taxon>
    </lineage>
</organism>